<keyword evidence="3" id="KW-1185">Reference proteome</keyword>
<evidence type="ECO:0000313" key="2">
    <source>
        <dbReference type="EMBL" id="GAP49696.1"/>
    </source>
</evidence>
<accession>A0A0K8PPB2</accession>
<proteinExistence type="predicted"/>
<dbReference type="EMBL" id="DF968309">
    <property type="protein sequence ID" value="GAP49696.1"/>
    <property type="molecule type" value="Genomic_DNA"/>
</dbReference>
<dbReference type="PATRIC" id="fig|146537.3.peg.4793"/>
<dbReference type="Proteomes" id="UP000053859">
    <property type="component" value="Unassembled WGS sequence"/>
</dbReference>
<feature type="transmembrane region" description="Helical" evidence="1">
    <location>
        <begin position="20"/>
        <end position="44"/>
    </location>
</feature>
<keyword evidence="1" id="KW-1133">Transmembrane helix</keyword>
<organism evidence="2 3">
    <name type="scientific">Streptomyces azureus</name>
    <dbReference type="NCBI Taxonomy" id="146537"/>
    <lineage>
        <taxon>Bacteria</taxon>
        <taxon>Bacillati</taxon>
        <taxon>Actinomycetota</taxon>
        <taxon>Actinomycetes</taxon>
        <taxon>Kitasatosporales</taxon>
        <taxon>Streptomycetaceae</taxon>
        <taxon>Streptomyces</taxon>
    </lineage>
</organism>
<reference evidence="2" key="1">
    <citation type="journal article" date="2015" name="Genome Announc.">
        <title>Draft Genome Sequence of Thiostrepton-Producing Streptomyces azureus ATCC 14921.</title>
        <authorList>
            <person name="Sakihara K."/>
            <person name="Maeda J."/>
            <person name="Tashiro K."/>
            <person name="Fujino Y."/>
            <person name="Kuhara S."/>
            <person name="Ohshima T."/>
            <person name="Ogata S."/>
            <person name="Doi K."/>
        </authorList>
    </citation>
    <scope>NUCLEOTIDE SEQUENCE [LARGE SCALE GENOMIC DNA]</scope>
    <source>
        <strain evidence="2">ATCC14921</strain>
    </source>
</reference>
<name>A0A0K8PPB2_STRAJ</name>
<keyword evidence="1" id="KW-0812">Transmembrane</keyword>
<dbReference type="RefSeq" id="WP_167745747.1">
    <property type="nucleotide sequence ID" value="NZ_DF968309.1"/>
</dbReference>
<dbReference type="NCBIfam" id="NF041808">
    <property type="entry name" value="daptide_123"/>
    <property type="match status" value="1"/>
</dbReference>
<evidence type="ECO:0000313" key="3">
    <source>
        <dbReference type="Proteomes" id="UP000053859"/>
    </source>
</evidence>
<sequence length="45" mass="4620">MENVTELQIEELEPMQAPGFWEIVAGAYAGASAGALAASIGLVLT</sequence>
<protein>
    <submittedName>
        <fullName evidence="2">Uncharacterized protein</fullName>
    </submittedName>
</protein>
<dbReference type="AlphaFoldDB" id="A0A0K8PPB2"/>
<keyword evidence="1" id="KW-0472">Membrane</keyword>
<gene>
    <name evidence="2" type="ORF">SAZU_4559</name>
</gene>
<evidence type="ECO:0000256" key="1">
    <source>
        <dbReference type="SAM" id="Phobius"/>
    </source>
</evidence>